<gene>
    <name evidence="6" type="ORF">COW72_02355</name>
</gene>
<comment type="cofactor">
    <cofactor evidence="1">
        <name>FAD</name>
        <dbReference type="ChEBI" id="CHEBI:57692"/>
    </cofactor>
</comment>
<keyword evidence="2" id="KW-0285">Flavoprotein</keyword>
<dbReference type="AlphaFoldDB" id="A0A2H0FHI0"/>
<dbReference type="EMBL" id="PCUC01000123">
    <property type="protein sequence ID" value="PIQ06095.1"/>
    <property type="molecule type" value="Genomic_DNA"/>
</dbReference>
<feature type="domain" description="RsdA/BaiN/AoA(So)-like Rossmann fold-like" evidence="4">
    <location>
        <begin position="3"/>
        <end position="439"/>
    </location>
</feature>
<evidence type="ECO:0000259" key="5">
    <source>
        <dbReference type="Pfam" id="PF22780"/>
    </source>
</evidence>
<sequence length="451" mass="50118">MFDVAVIGGGPAGMIAAGRAGELKAKVVLLEKNNALGRKLLLTGKGRSNITKAEFNPRELVKKYGREGDFLLYPLSVFGVKETIDFFEKKGLKTKTERGKRIFPESGKAQDVLNVLIKYLKSGGVKIMTDCEVKEIVKNKDRIAKVILKNGREIKAKNYIIATGGKSYPGTGSTGDGYKWAKELGHKVSKLRPALVPLRIKESWPKKIQGLSLKNVELTVFQKSSFYEVKTQMKMKENSEGGKLHRHENKKQDSRFGELLFTHFGVSGPIVLDLSKIVCEFLDLPVGRQEKGVVKLILDLKPALDFQTLDKRIQSDFSKYSQKLFKNSLSDLLPQKIISIIVELSEINPLKKVNEITREERHRLAKLLKGLEMTVNSPLGFETAIVTSGGVSLKEINSKTMKSKIIENLFFAGEIIDLCGPTGGYNLQLCWSTGYLTGQAGSFLHPGFLIK</sequence>
<dbReference type="SUPFAM" id="SSF160996">
    <property type="entry name" value="HI0933 insert domain-like"/>
    <property type="match status" value="1"/>
</dbReference>
<evidence type="ECO:0000259" key="4">
    <source>
        <dbReference type="Pfam" id="PF03486"/>
    </source>
</evidence>
<evidence type="ECO:0000256" key="3">
    <source>
        <dbReference type="ARBA" id="ARBA00022827"/>
    </source>
</evidence>
<accession>A0A2H0FHI0</accession>
<dbReference type="PANTHER" id="PTHR42887">
    <property type="entry name" value="OS12G0638800 PROTEIN"/>
    <property type="match status" value="1"/>
</dbReference>
<dbReference type="Pfam" id="PF03486">
    <property type="entry name" value="HI0933_like"/>
    <property type="match status" value="1"/>
</dbReference>
<dbReference type="InterPro" id="IPR055178">
    <property type="entry name" value="RsdA/BaiN/AoA(So)-like_dom"/>
</dbReference>
<organism evidence="6 7">
    <name type="scientific">Candidatus Nealsonbacteria bacterium CG18_big_fil_WC_8_21_14_2_50_37_10</name>
    <dbReference type="NCBI Taxonomy" id="1974717"/>
    <lineage>
        <taxon>Bacteria</taxon>
        <taxon>Candidatus Nealsoniibacteriota</taxon>
    </lineage>
</organism>
<dbReference type="Gene3D" id="3.50.50.60">
    <property type="entry name" value="FAD/NAD(P)-binding domain"/>
    <property type="match status" value="1"/>
</dbReference>
<protein>
    <submittedName>
        <fullName evidence="6">Aminoacetone oxidase family FAD-binding enzyme</fullName>
    </submittedName>
</protein>
<evidence type="ECO:0000313" key="6">
    <source>
        <dbReference type="EMBL" id="PIQ06095.1"/>
    </source>
</evidence>
<dbReference type="Proteomes" id="UP000230778">
    <property type="component" value="Unassembled WGS sequence"/>
</dbReference>
<dbReference type="Gene3D" id="1.10.8.260">
    <property type="entry name" value="HI0933 insert domain-like"/>
    <property type="match status" value="1"/>
</dbReference>
<dbReference type="InterPro" id="IPR057661">
    <property type="entry name" value="RsdA/BaiN/AoA(So)_Rossmann"/>
</dbReference>
<reference evidence="6 7" key="1">
    <citation type="submission" date="2017-09" db="EMBL/GenBank/DDBJ databases">
        <title>Depth-based differentiation of microbial function through sediment-hosted aquifers and enrichment of novel symbionts in the deep terrestrial subsurface.</title>
        <authorList>
            <person name="Probst A.J."/>
            <person name="Ladd B."/>
            <person name="Jarett J.K."/>
            <person name="Geller-Mcgrath D.E."/>
            <person name="Sieber C.M."/>
            <person name="Emerson J.B."/>
            <person name="Anantharaman K."/>
            <person name="Thomas B.C."/>
            <person name="Malmstrom R."/>
            <person name="Stieglmeier M."/>
            <person name="Klingl A."/>
            <person name="Woyke T."/>
            <person name="Ryan C.M."/>
            <person name="Banfield J.F."/>
        </authorList>
    </citation>
    <scope>NUCLEOTIDE SEQUENCE [LARGE SCALE GENOMIC DNA]</scope>
    <source>
        <strain evidence="6">CG18_big_fil_WC_8_21_14_2_50_37_10</strain>
    </source>
</reference>
<dbReference type="PRINTS" id="PR00411">
    <property type="entry name" value="PNDRDTASEI"/>
</dbReference>
<dbReference type="Pfam" id="PF22780">
    <property type="entry name" value="HI0933_like_1st"/>
    <property type="match status" value="1"/>
</dbReference>
<evidence type="ECO:0000313" key="7">
    <source>
        <dbReference type="Proteomes" id="UP000230778"/>
    </source>
</evidence>
<keyword evidence="3" id="KW-0274">FAD</keyword>
<dbReference type="NCBIfam" id="TIGR00275">
    <property type="entry name" value="aminoacetone oxidase family FAD-binding enzyme"/>
    <property type="match status" value="2"/>
</dbReference>
<dbReference type="Gene3D" id="2.40.30.10">
    <property type="entry name" value="Translation factors"/>
    <property type="match status" value="1"/>
</dbReference>
<evidence type="ECO:0000256" key="1">
    <source>
        <dbReference type="ARBA" id="ARBA00001974"/>
    </source>
</evidence>
<dbReference type="InterPro" id="IPR004792">
    <property type="entry name" value="BaiN-like"/>
</dbReference>
<evidence type="ECO:0000256" key="2">
    <source>
        <dbReference type="ARBA" id="ARBA00022630"/>
    </source>
</evidence>
<comment type="caution">
    <text evidence="6">The sequence shown here is derived from an EMBL/GenBank/DDBJ whole genome shotgun (WGS) entry which is preliminary data.</text>
</comment>
<dbReference type="PANTHER" id="PTHR42887:SF2">
    <property type="entry name" value="OS12G0638800 PROTEIN"/>
    <property type="match status" value="1"/>
</dbReference>
<dbReference type="PRINTS" id="PR00368">
    <property type="entry name" value="FADPNR"/>
</dbReference>
<dbReference type="InterPro" id="IPR023166">
    <property type="entry name" value="BaiN-like_dom_sf"/>
</dbReference>
<dbReference type="SUPFAM" id="SSF51905">
    <property type="entry name" value="FAD/NAD(P)-binding domain"/>
    <property type="match status" value="1"/>
</dbReference>
<proteinExistence type="predicted"/>
<feature type="domain" description="RsdA/BaiN/AoA(So)-like insert" evidence="5">
    <location>
        <begin position="238"/>
        <end position="386"/>
    </location>
</feature>
<dbReference type="InterPro" id="IPR036188">
    <property type="entry name" value="FAD/NAD-bd_sf"/>
</dbReference>
<name>A0A2H0FHI0_9BACT</name>